<evidence type="ECO:0000256" key="2">
    <source>
        <dbReference type="SAM" id="SignalP"/>
    </source>
</evidence>
<name>A0ABQ4DJL4_9CELL</name>
<evidence type="ECO:0008006" key="5">
    <source>
        <dbReference type="Google" id="ProtNLM"/>
    </source>
</evidence>
<feature type="compositionally biased region" description="Polar residues" evidence="1">
    <location>
        <begin position="30"/>
        <end position="40"/>
    </location>
</feature>
<protein>
    <recommendedName>
        <fullName evidence="5">Lipoprotein</fullName>
    </recommendedName>
</protein>
<keyword evidence="2" id="KW-0732">Signal</keyword>
<comment type="caution">
    <text evidence="3">The sequence shown here is derived from an EMBL/GenBank/DDBJ whole genome shotgun (WGS) entry which is preliminary data.</text>
</comment>
<evidence type="ECO:0000313" key="3">
    <source>
        <dbReference type="EMBL" id="GIG39549.1"/>
    </source>
</evidence>
<feature type="signal peptide" evidence="2">
    <location>
        <begin position="1"/>
        <end position="25"/>
    </location>
</feature>
<reference evidence="3 4" key="1">
    <citation type="submission" date="2021-01" db="EMBL/GenBank/DDBJ databases">
        <title>Whole genome shotgun sequence of Cellulomonas phragmiteti NBRC 110785.</title>
        <authorList>
            <person name="Komaki H."/>
            <person name="Tamura T."/>
        </authorList>
    </citation>
    <scope>NUCLEOTIDE SEQUENCE [LARGE SCALE GENOMIC DNA]</scope>
    <source>
        <strain evidence="3 4">NBRC 110785</strain>
    </source>
</reference>
<feature type="chain" id="PRO_5046259473" description="Lipoprotein" evidence="2">
    <location>
        <begin position="26"/>
        <end position="175"/>
    </location>
</feature>
<keyword evidence="4" id="KW-1185">Reference proteome</keyword>
<sequence>MNRHVPALLLATTVAVALSACSGEAAPAATTGTVETSATVRTPAPLPEPSATAMSTQDAGAHYLDLVAPSNALGAPFRAAADAKDTARVRDLSRETAAAYRALADGLQAARWPPEAQGAVDRLVADLAVQVITFTDAAEAETDEQMWAELDARPAGSGAAQELRTILGLGNVPTD</sequence>
<gene>
    <name evidence="3" type="ORF">Cph01nite_13110</name>
</gene>
<dbReference type="RefSeq" id="WP_203672519.1">
    <property type="nucleotide sequence ID" value="NZ_BONP01000006.1"/>
</dbReference>
<organism evidence="3 4">
    <name type="scientific">Cellulomonas phragmiteti</name>
    <dbReference type="NCBI Taxonomy" id="478780"/>
    <lineage>
        <taxon>Bacteria</taxon>
        <taxon>Bacillati</taxon>
        <taxon>Actinomycetota</taxon>
        <taxon>Actinomycetes</taxon>
        <taxon>Micrococcales</taxon>
        <taxon>Cellulomonadaceae</taxon>
        <taxon>Cellulomonas</taxon>
    </lineage>
</organism>
<feature type="region of interest" description="Disordered" evidence="1">
    <location>
        <begin position="26"/>
        <end position="53"/>
    </location>
</feature>
<evidence type="ECO:0000313" key="4">
    <source>
        <dbReference type="Proteomes" id="UP000614741"/>
    </source>
</evidence>
<proteinExistence type="predicted"/>
<dbReference type="PROSITE" id="PS51257">
    <property type="entry name" value="PROKAR_LIPOPROTEIN"/>
    <property type="match status" value="1"/>
</dbReference>
<dbReference type="Proteomes" id="UP000614741">
    <property type="component" value="Unassembled WGS sequence"/>
</dbReference>
<dbReference type="EMBL" id="BONP01000006">
    <property type="protein sequence ID" value="GIG39549.1"/>
    <property type="molecule type" value="Genomic_DNA"/>
</dbReference>
<evidence type="ECO:0000256" key="1">
    <source>
        <dbReference type="SAM" id="MobiDB-lite"/>
    </source>
</evidence>
<accession>A0ABQ4DJL4</accession>